<dbReference type="EMBL" id="UOGL01000390">
    <property type="protein sequence ID" value="VAX39979.1"/>
    <property type="molecule type" value="Genomic_DNA"/>
</dbReference>
<dbReference type="InterPro" id="IPR050138">
    <property type="entry name" value="DHOase/Allantoinase_Hydrolase"/>
</dbReference>
<dbReference type="AlphaFoldDB" id="A0A3B1DCF0"/>
<evidence type="ECO:0000256" key="3">
    <source>
        <dbReference type="ARBA" id="ARBA00022801"/>
    </source>
</evidence>
<proteinExistence type="predicted"/>
<dbReference type="SUPFAM" id="SSF51556">
    <property type="entry name" value="Metallo-dependent hydrolases"/>
    <property type="match status" value="1"/>
</dbReference>
<keyword evidence="2" id="KW-0479">Metal-binding</keyword>
<evidence type="ECO:0000313" key="5">
    <source>
        <dbReference type="EMBL" id="VAX39979.1"/>
    </source>
</evidence>
<dbReference type="GO" id="GO:0006145">
    <property type="term" value="P:purine nucleobase catabolic process"/>
    <property type="evidence" value="ECO:0007669"/>
    <property type="project" value="TreeGrafter"/>
</dbReference>
<keyword evidence="3 5" id="KW-0378">Hydrolase</keyword>
<comment type="cofactor">
    <cofactor evidence="1">
        <name>Zn(2+)</name>
        <dbReference type="ChEBI" id="CHEBI:29105"/>
    </cofactor>
</comment>
<dbReference type="InterPro" id="IPR002195">
    <property type="entry name" value="Dihydroorotase_CS"/>
</dbReference>
<name>A0A3B1DCF0_9ZZZZ</name>
<dbReference type="PANTHER" id="PTHR43668">
    <property type="entry name" value="ALLANTOINASE"/>
    <property type="match status" value="1"/>
</dbReference>
<dbReference type="InterPro" id="IPR006680">
    <property type="entry name" value="Amidohydro-rel"/>
</dbReference>
<dbReference type="GO" id="GO:0004038">
    <property type="term" value="F:allantoinase activity"/>
    <property type="evidence" value="ECO:0007669"/>
    <property type="project" value="TreeGrafter"/>
</dbReference>
<dbReference type="PANTHER" id="PTHR43668:SF4">
    <property type="entry name" value="ALLANTOINASE"/>
    <property type="match status" value="1"/>
</dbReference>
<evidence type="ECO:0000259" key="4">
    <source>
        <dbReference type="Pfam" id="PF01979"/>
    </source>
</evidence>
<dbReference type="GO" id="GO:0046872">
    <property type="term" value="F:metal ion binding"/>
    <property type="evidence" value="ECO:0007669"/>
    <property type="project" value="UniProtKB-KW"/>
</dbReference>
<protein>
    <submittedName>
        <fullName evidence="5">Dihydroorotase</fullName>
        <ecNumber evidence="5">3.5.2.3</ecNumber>
    </submittedName>
</protein>
<dbReference type="Pfam" id="PF01979">
    <property type="entry name" value="Amidohydro_1"/>
    <property type="match status" value="1"/>
</dbReference>
<dbReference type="PROSITE" id="PS00483">
    <property type="entry name" value="DIHYDROOROTASE_2"/>
    <property type="match status" value="1"/>
</dbReference>
<dbReference type="GO" id="GO:0004151">
    <property type="term" value="F:dihydroorotase activity"/>
    <property type="evidence" value="ECO:0007669"/>
    <property type="project" value="UniProtKB-EC"/>
</dbReference>
<feature type="domain" description="Amidohydrolase-related" evidence="4">
    <location>
        <begin position="44"/>
        <end position="405"/>
    </location>
</feature>
<dbReference type="SUPFAM" id="SSF51338">
    <property type="entry name" value="Composite domain of metallo-dependent hydrolases"/>
    <property type="match status" value="1"/>
</dbReference>
<dbReference type="InterPro" id="IPR032466">
    <property type="entry name" value="Metal_Hydrolase"/>
</dbReference>
<evidence type="ECO:0000256" key="2">
    <source>
        <dbReference type="ARBA" id="ARBA00022723"/>
    </source>
</evidence>
<accession>A0A3B1DCF0</accession>
<organism evidence="5">
    <name type="scientific">hydrothermal vent metagenome</name>
    <dbReference type="NCBI Taxonomy" id="652676"/>
    <lineage>
        <taxon>unclassified sequences</taxon>
        <taxon>metagenomes</taxon>
        <taxon>ecological metagenomes</taxon>
    </lineage>
</organism>
<dbReference type="InterPro" id="IPR011059">
    <property type="entry name" value="Metal-dep_hydrolase_composite"/>
</dbReference>
<sequence>MIIEGQLVSSRGVERKQVRIDNGVIVEIGKNLGIADEMFGDECFVFAGMGDIHIHARDDLSLLQTYKEDFCTVSDAAIHGGVVHVADMPNNPTAPIDDASYAAKQQHLKSRNIPIQITLYAGIGPGTLPLSKPVPYKAYMGPSVGDLFFTSLAQLDKTLASYRGCNVSFHCEDPELLDAHAHAATHEERRPPECEVSATRFALQMIEKYDLTGKLCHYSVGEGLPLIREAKERGLRVTCEVTPHHLYYDTSDITEENRSDMQMNPPLRATADKLAMLEGLRDGTLDYLATDHAPHTIEEKNEGVSGQPHLDTYAPFVTWLMKEQNFSPERIAAVCAENPGQFVNPFTAPEKFGKIEAGYIASFSILNTERPVTICQKDLKTKCGWSPFTGVTFPGSLEAVYVAGERFSENP</sequence>
<dbReference type="GO" id="GO:0005737">
    <property type="term" value="C:cytoplasm"/>
    <property type="evidence" value="ECO:0007669"/>
    <property type="project" value="TreeGrafter"/>
</dbReference>
<dbReference type="Gene3D" id="3.20.20.140">
    <property type="entry name" value="Metal-dependent hydrolases"/>
    <property type="match status" value="1"/>
</dbReference>
<reference evidence="5" key="1">
    <citation type="submission" date="2018-06" db="EMBL/GenBank/DDBJ databases">
        <authorList>
            <person name="Zhirakovskaya E."/>
        </authorList>
    </citation>
    <scope>NUCLEOTIDE SEQUENCE</scope>
</reference>
<dbReference type="EC" id="3.5.2.3" evidence="5"/>
<gene>
    <name evidence="5" type="ORF">MNBD_PLANCTO02-3276</name>
</gene>
<evidence type="ECO:0000256" key="1">
    <source>
        <dbReference type="ARBA" id="ARBA00001947"/>
    </source>
</evidence>